<organism evidence="9 10">
    <name type="scientific">Ammoniphilus resinae</name>
    <dbReference type="NCBI Taxonomy" id="861532"/>
    <lineage>
        <taxon>Bacteria</taxon>
        <taxon>Bacillati</taxon>
        <taxon>Bacillota</taxon>
        <taxon>Bacilli</taxon>
        <taxon>Bacillales</taxon>
        <taxon>Paenibacillaceae</taxon>
        <taxon>Aneurinibacillus group</taxon>
        <taxon>Ammoniphilus</taxon>
    </lineage>
</organism>
<dbReference type="PANTHER" id="PTHR33362:SF3">
    <property type="entry name" value="SIALIC ACID TRAP TRANSPORTER PERMEASE PROTEIN SIAT"/>
    <property type="match status" value="1"/>
</dbReference>
<dbReference type="InterPro" id="IPR004681">
    <property type="entry name" value="TRAP_DctM"/>
</dbReference>
<comment type="subcellular location">
    <subcellularLocation>
        <location evidence="1">Cell inner membrane</location>
        <topology evidence="1">Multi-pass membrane protein</topology>
    </subcellularLocation>
</comment>
<dbReference type="NCBIfam" id="TIGR00786">
    <property type="entry name" value="dctM"/>
    <property type="match status" value="1"/>
</dbReference>
<evidence type="ECO:0000256" key="7">
    <source>
        <dbReference type="SAM" id="Phobius"/>
    </source>
</evidence>
<keyword evidence="5 7" id="KW-1133">Transmembrane helix</keyword>
<comment type="caution">
    <text evidence="9">The sequence shown here is derived from an EMBL/GenBank/DDBJ whole genome shotgun (WGS) entry which is preliminary data.</text>
</comment>
<protein>
    <submittedName>
        <fullName evidence="9">Tripartite ATP-independent transporter DctM subunit</fullName>
    </submittedName>
</protein>
<feature type="transmembrane region" description="Helical" evidence="7">
    <location>
        <begin position="301"/>
        <end position="323"/>
    </location>
</feature>
<evidence type="ECO:0000256" key="1">
    <source>
        <dbReference type="ARBA" id="ARBA00004429"/>
    </source>
</evidence>
<evidence type="ECO:0000256" key="2">
    <source>
        <dbReference type="ARBA" id="ARBA00022475"/>
    </source>
</evidence>
<feature type="transmembrane region" description="Helical" evidence="7">
    <location>
        <begin position="75"/>
        <end position="93"/>
    </location>
</feature>
<name>A0ABS4GSR6_9BACL</name>
<evidence type="ECO:0000313" key="10">
    <source>
        <dbReference type="Proteomes" id="UP001519343"/>
    </source>
</evidence>
<feature type="transmembrane region" description="Helical" evidence="7">
    <location>
        <begin position="267"/>
        <end position="289"/>
    </location>
</feature>
<dbReference type="PIRSF" id="PIRSF006066">
    <property type="entry name" value="HI0050"/>
    <property type="match status" value="1"/>
</dbReference>
<feature type="transmembrane region" description="Helical" evidence="7">
    <location>
        <begin position="330"/>
        <end position="348"/>
    </location>
</feature>
<dbReference type="RefSeq" id="WP_209811340.1">
    <property type="nucleotide sequence ID" value="NZ_JAGGKT010000010.1"/>
</dbReference>
<dbReference type="EMBL" id="JAGGKT010000010">
    <property type="protein sequence ID" value="MBP1933332.1"/>
    <property type="molecule type" value="Genomic_DNA"/>
</dbReference>
<keyword evidence="3" id="KW-0997">Cell inner membrane</keyword>
<evidence type="ECO:0000256" key="3">
    <source>
        <dbReference type="ARBA" id="ARBA00022519"/>
    </source>
</evidence>
<evidence type="ECO:0000256" key="5">
    <source>
        <dbReference type="ARBA" id="ARBA00022989"/>
    </source>
</evidence>
<reference evidence="9 10" key="1">
    <citation type="submission" date="2021-03" db="EMBL/GenBank/DDBJ databases">
        <title>Genomic Encyclopedia of Type Strains, Phase IV (KMG-IV): sequencing the most valuable type-strain genomes for metagenomic binning, comparative biology and taxonomic classification.</title>
        <authorList>
            <person name="Goeker M."/>
        </authorList>
    </citation>
    <scope>NUCLEOTIDE SEQUENCE [LARGE SCALE GENOMIC DNA]</scope>
    <source>
        <strain evidence="9 10">DSM 24738</strain>
    </source>
</reference>
<dbReference type="Proteomes" id="UP001519343">
    <property type="component" value="Unassembled WGS sequence"/>
</dbReference>
<dbReference type="Pfam" id="PF06808">
    <property type="entry name" value="DctM"/>
    <property type="match status" value="1"/>
</dbReference>
<keyword evidence="6 7" id="KW-0472">Membrane</keyword>
<feature type="transmembrane region" description="Helical" evidence="7">
    <location>
        <begin position="132"/>
        <end position="159"/>
    </location>
</feature>
<dbReference type="PANTHER" id="PTHR33362">
    <property type="entry name" value="SIALIC ACID TRAP TRANSPORTER PERMEASE PROTEIN SIAT-RELATED"/>
    <property type="match status" value="1"/>
</dbReference>
<sequence>MTILFGTFFLLLILRVPIAFCLFISSLFYMVSNDIPLTVVTQRLIAGVDSFPLLAVPMFILAGEIMNVSGITTRLFTFAERVLGHFTGGLAYANVLASVIFSGMSGSAIADVGGLGAVELKAMRKAKYKENFSLAITGASSVIGPIIPPSVPVIVFAAISDVSIGRLFLGGIIPGLIMAIALCIMIYIYGRRKGLPKHPRSSWKELYLATKEAFLPLLTPVIVLAGIFTGIFTPTEIAGVTVLYALFLGFLYKSFTLRELPTFLITAGKTTINVSLIVSCAAVFGWILASEQIPQMLSQYFVGYISSEFMALIIINMFLLIIGTFMDNSAAIPILTPVLLPLAISYGIDPVHFGIIMILNLMIGLITPPVGLVLYVLSSVSSVPFERISKAIAPFVIALVIVLLIVSFVPQLVLFIPNLILGSP</sequence>
<evidence type="ECO:0000256" key="6">
    <source>
        <dbReference type="ARBA" id="ARBA00023136"/>
    </source>
</evidence>
<gene>
    <name evidence="9" type="ORF">J2Z37_003345</name>
</gene>
<feature type="domain" description="TRAP C4-dicarboxylate transport system permease DctM subunit" evidence="8">
    <location>
        <begin position="5"/>
        <end position="412"/>
    </location>
</feature>
<feature type="transmembrane region" description="Helical" evidence="7">
    <location>
        <begin position="237"/>
        <end position="255"/>
    </location>
</feature>
<feature type="transmembrane region" description="Helical" evidence="7">
    <location>
        <begin position="354"/>
        <end position="380"/>
    </location>
</feature>
<feature type="transmembrane region" description="Helical" evidence="7">
    <location>
        <begin position="392"/>
        <end position="416"/>
    </location>
</feature>
<keyword evidence="10" id="KW-1185">Reference proteome</keyword>
<evidence type="ECO:0000313" key="9">
    <source>
        <dbReference type="EMBL" id="MBP1933332.1"/>
    </source>
</evidence>
<keyword evidence="4 7" id="KW-0812">Transmembrane</keyword>
<feature type="transmembrane region" description="Helical" evidence="7">
    <location>
        <begin position="171"/>
        <end position="190"/>
    </location>
</feature>
<proteinExistence type="predicted"/>
<evidence type="ECO:0000256" key="4">
    <source>
        <dbReference type="ARBA" id="ARBA00022692"/>
    </source>
</evidence>
<evidence type="ECO:0000259" key="8">
    <source>
        <dbReference type="Pfam" id="PF06808"/>
    </source>
</evidence>
<accession>A0ABS4GSR6</accession>
<keyword evidence="2" id="KW-1003">Cell membrane</keyword>
<dbReference type="InterPro" id="IPR010656">
    <property type="entry name" value="DctM"/>
</dbReference>
<feature type="transmembrane region" description="Helical" evidence="7">
    <location>
        <begin position="45"/>
        <end position="63"/>
    </location>
</feature>